<evidence type="ECO:0000256" key="2">
    <source>
        <dbReference type="SAM" id="SignalP"/>
    </source>
</evidence>
<accession>A0A8G1EEF7</accession>
<keyword evidence="1" id="KW-1133">Transmembrane helix</keyword>
<feature type="signal peptide" evidence="2">
    <location>
        <begin position="1"/>
        <end position="21"/>
    </location>
</feature>
<dbReference type="InterPro" id="IPR019088">
    <property type="entry name" value="CHP02186-rel_TM"/>
</dbReference>
<evidence type="ECO:0000256" key="1">
    <source>
        <dbReference type="SAM" id="Phobius"/>
    </source>
</evidence>
<keyword evidence="2" id="KW-0732">Signal</keyword>
<protein>
    <submittedName>
        <fullName evidence="3">TIGR02186 family protein</fullName>
    </submittedName>
</protein>
<gene>
    <name evidence="3" type="ORF">JO391_03135</name>
</gene>
<evidence type="ECO:0000313" key="3">
    <source>
        <dbReference type="EMBL" id="QYZ70529.1"/>
    </source>
</evidence>
<dbReference type="Pfam" id="PF09608">
    <property type="entry name" value="Alph_Pro_TM"/>
    <property type="match status" value="1"/>
</dbReference>
<keyword evidence="4" id="KW-1185">Reference proteome</keyword>
<keyword evidence="1" id="KW-0812">Transmembrane</keyword>
<reference evidence="3" key="1">
    <citation type="submission" date="2021-02" db="EMBL/GenBank/DDBJ databases">
        <title>Rhodobacter shimadae sp. nov., an aerobic anoxygenic phototrophic bacterium isolated from a hot spring.</title>
        <authorList>
            <person name="Muramatsu S."/>
            <person name="Haruta S."/>
            <person name="Hirose S."/>
            <person name="Hanada S."/>
        </authorList>
    </citation>
    <scope>NUCLEOTIDE SEQUENCE</scope>
    <source>
        <strain evidence="3">N10</strain>
    </source>
</reference>
<dbReference type="KEGG" id="nsm:JO391_03135"/>
<dbReference type="AlphaFoldDB" id="A0A8G1EEF7"/>
<feature type="transmembrane region" description="Helical" evidence="1">
    <location>
        <begin position="233"/>
        <end position="251"/>
    </location>
</feature>
<evidence type="ECO:0000313" key="4">
    <source>
        <dbReference type="Proteomes" id="UP000826300"/>
    </source>
</evidence>
<dbReference type="EMBL" id="CP069370">
    <property type="protein sequence ID" value="QYZ70529.1"/>
    <property type="molecule type" value="Genomic_DNA"/>
</dbReference>
<dbReference type="Proteomes" id="UP000826300">
    <property type="component" value="Chromosome"/>
</dbReference>
<name>A0A8G1EEF7_9RHOB</name>
<sequence length="259" mass="28137">MRVRAFLVALGVALMGAGVPAQDVPQETIVAGLSQSRIAITANFDGSQIIVYGAVKRDAPPPSGPLGVIVTVEGPSGKVIVRRKDRVWGIWINDASVTIDSAPSFYEVATNAPIDEILSGTEDLRHRITVPRAIRAVGATSESEDAAAFSDALLRVRKEDGTYRLATDAVDLSEETLFRADVDLPANLTEGDYRVRMFLTREGKIVDWQEQLIDVRKAGLERFLFNLSQEQPLVYGVLALALAALAGWAASEAFRRFRA</sequence>
<keyword evidence="1" id="KW-0472">Membrane</keyword>
<feature type="chain" id="PRO_5034048514" evidence="2">
    <location>
        <begin position="22"/>
        <end position="259"/>
    </location>
</feature>
<organism evidence="3 4">
    <name type="scientific">Neotabrizicola shimadae</name>
    <dbReference type="NCBI Taxonomy" id="2807096"/>
    <lineage>
        <taxon>Bacteria</taxon>
        <taxon>Pseudomonadati</taxon>
        <taxon>Pseudomonadota</taxon>
        <taxon>Alphaproteobacteria</taxon>
        <taxon>Rhodobacterales</taxon>
        <taxon>Paracoccaceae</taxon>
        <taxon>Neotabrizicola</taxon>
    </lineage>
</organism>
<dbReference type="RefSeq" id="WP_220662747.1">
    <property type="nucleotide sequence ID" value="NZ_CP069370.1"/>
</dbReference>
<proteinExistence type="predicted"/>